<dbReference type="AlphaFoldDB" id="A0A1M3KX96"/>
<evidence type="ECO:0000313" key="12">
    <source>
        <dbReference type="Proteomes" id="UP000184233"/>
    </source>
</evidence>
<feature type="domain" description="Glutamine amidotransferase type-2" evidence="10">
    <location>
        <begin position="2"/>
        <end position="213"/>
    </location>
</feature>
<dbReference type="SUPFAM" id="SSF56235">
    <property type="entry name" value="N-terminal nucleophile aminohydrolases (Ntn hydrolases)"/>
    <property type="match status" value="1"/>
</dbReference>
<evidence type="ECO:0000256" key="4">
    <source>
        <dbReference type="ARBA" id="ARBA00022741"/>
    </source>
</evidence>
<evidence type="ECO:0000256" key="9">
    <source>
        <dbReference type="PIRSR" id="PIRSR001589-2"/>
    </source>
</evidence>
<dbReference type="Pfam" id="PF00733">
    <property type="entry name" value="Asn_synthase"/>
    <property type="match status" value="1"/>
</dbReference>
<keyword evidence="5 9" id="KW-0067">ATP-binding</keyword>
<evidence type="ECO:0000313" key="11">
    <source>
        <dbReference type="EMBL" id="OJX56884.1"/>
    </source>
</evidence>
<proteinExistence type="inferred from homology"/>
<dbReference type="PROSITE" id="PS51278">
    <property type="entry name" value="GATASE_TYPE_2"/>
    <property type="match status" value="1"/>
</dbReference>
<dbReference type="STRING" id="1895771.BGO89_10175"/>
<feature type="active site" description="For GATase activity" evidence="8">
    <location>
        <position position="2"/>
    </location>
</feature>
<dbReference type="InterPro" id="IPR001962">
    <property type="entry name" value="Asn_synthase"/>
</dbReference>
<sequence length="611" mass="69152">MCGIIGLVDPQQSQHDATRIGLAMLDVTSHRGPDHRGIWCTPPVVLGHNRLSIIDLSSASNQPMTYGDLTITYNGEVYNYIELRQELESDGFVFTTSGDTEVILAAYRRWGHTCVERFIGMWAFAIWDDASKELFCSRDRFGIKPFHYIERDGRLYFASEIKGLKGTPLFRGGLNEAQIARGLYLGWMHHHEETYFNDIKALPASHNLIWQNGRIRIVRYADVDTYTTDEGSFEEHAAGFRDLFMDSVRLTARRDVPMGVCLSGGLDSTSIVSTLASSTDEHRIKTFTAYYTNKGEVDERPYIDHVLKAYPQIEAHYISPDADDIAAAIDRITWIMDAPMPSSSYVSQYFVMQLASQQGVKVVLDGQGSDEIMGGYMHSMYRIIADHLRGGHIGEALADLNAHGSRQGYPAGKRIDILGKSVLSAVRDEPSMYALEFRKVYPWILRQSADDVPLRLELPAGSKLNGFLYNLLRVTLLPTLLHTEDINAMAFSIESRVPFLDHRLVQYCFSLPNDHKVHRGETKRVLRAGMRGIVPDAVLDRKDKTGFTTPGHITWLRGPLAYLLEGGWEEMNDVVDHKALMQIIDQYRRGENRHALFVWRLAMLRAFLRTA</sequence>
<reference evidence="11 12" key="1">
    <citation type="submission" date="2016-09" db="EMBL/GenBank/DDBJ databases">
        <title>Genome-resolved meta-omics ties microbial dynamics to process performance in biotechnology for thiocyanate degradation.</title>
        <authorList>
            <person name="Kantor R.S."/>
            <person name="Huddy R.J."/>
            <person name="Iyer R."/>
            <person name="Thomas B.C."/>
            <person name="Brown C.T."/>
            <person name="Anantharaman K."/>
            <person name="Tringe S."/>
            <person name="Hettich R.L."/>
            <person name="Harrison S.T."/>
            <person name="Banfield J.F."/>
        </authorList>
    </citation>
    <scope>NUCLEOTIDE SEQUENCE [LARGE SCALE GENOMIC DNA]</scope>
    <source>
        <strain evidence="11">59-99</strain>
    </source>
</reference>
<dbReference type="CDD" id="cd01991">
    <property type="entry name" value="Asn_synthase_B_C"/>
    <property type="match status" value="1"/>
</dbReference>
<dbReference type="InterPro" id="IPR051786">
    <property type="entry name" value="ASN_synthetase/amidase"/>
</dbReference>
<dbReference type="InterPro" id="IPR033738">
    <property type="entry name" value="AsnB_N"/>
</dbReference>
<dbReference type="PANTHER" id="PTHR43284:SF1">
    <property type="entry name" value="ASPARAGINE SYNTHETASE"/>
    <property type="match status" value="1"/>
</dbReference>
<dbReference type="InterPro" id="IPR017932">
    <property type="entry name" value="GATase_2_dom"/>
</dbReference>
<dbReference type="GO" id="GO:0005524">
    <property type="term" value="F:ATP binding"/>
    <property type="evidence" value="ECO:0007669"/>
    <property type="project" value="UniProtKB-KW"/>
</dbReference>
<dbReference type="EMBL" id="MKVH01000024">
    <property type="protein sequence ID" value="OJX56884.1"/>
    <property type="molecule type" value="Genomic_DNA"/>
</dbReference>
<evidence type="ECO:0000256" key="8">
    <source>
        <dbReference type="PIRSR" id="PIRSR001589-1"/>
    </source>
</evidence>
<dbReference type="GO" id="GO:0006529">
    <property type="term" value="P:asparagine biosynthetic process"/>
    <property type="evidence" value="ECO:0007669"/>
    <property type="project" value="UniProtKB-KW"/>
</dbReference>
<name>A0A1M3KX96_9BACT</name>
<dbReference type="EC" id="6.3.5.4" evidence="3"/>
<feature type="binding site" evidence="9">
    <location>
        <position position="99"/>
    </location>
    <ligand>
        <name>L-glutamine</name>
        <dbReference type="ChEBI" id="CHEBI:58359"/>
    </ligand>
</feature>
<evidence type="ECO:0000256" key="1">
    <source>
        <dbReference type="ARBA" id="ARBA00005187"/>
    </source>
</evidence>
<dbReference type="SUPFAM" id="SSF52402">
    <property type="entry name" value="Adenine nucleotide alpha hydrolases-like"/>
    <property type="match status" value="1"/>
</dbReference>
<keyword evidence="6 8" id="KW-0315">Glutamine amidotransferase</keyword>
<organism evidence="11 12">
    <name type="scientific">Candidatus Kapaibacterium thiocyanatum</name>
    <dbReference type="NCBI Taxonomy" id="1895771"/>
    <lineage>
        <taxon>Bacteria</taxon>
        <taxon>Pseudomonadati</taxon>
        <taxon>Candidatus Kapaibacteriota</taxon>
        <taxon>Candidatus Kapaibacteriia</taxon>
        <taxon>Candidatus Kapaibacteriales</taxon>
        <taxon>Candidatus Kapaibacteriaceae</taxon>
        <taxon>Candidatus Kapaibacterium</taxon>
    </lineage>
</organism>
<keyword evidence="4 9" id="KW-0547">Nucleotide-binding</keyword>
<accession>A0A1M3KX96</accession>
<keyword evidence="8" id="KW-0061">Asparagine biosynthesis</keyword>
<dbReference type="InterPro" id="IPR006426">
    <property type="entry name" value="Asn_synth_AEB"/>
</dbReference>
<gene>
    <name evidence="11" type="ORF">BGO89_10175</name>
</gene>
<comment type="similarity">
    <text evidence="2">Belongs to the asparagine synthetase family.</text>
</comment>
<keyword evidence="8" id="KW-0028">Amino-acid biosynthesis</keyword>
<dbReference type="Pfam" id="PF13537">
    <property type="entry name" value="GATase_7"/>
    <property type="match status" value="1"/>
</dbReference>
<evidence type="ECO:0000256" key="7">
    <source>
        <dbReference type="ARBA" id="ARBA00048741"/>
    </source>
</evidence>
<evidence type="ECO:0000256" key="6">
    <source>
        <dbReference type="ARBA" id="ARBA00022962"/>
    </source>
</evidence>
<dbReference type="PANTHER" id="PTHR43284">
    <property type="entry name" value="ASPARAGINE SYNTHETASE (GLUTAMINE-HYDROLYZING)"/>
    <property type="match status" value="1"/>
</dbReference>
<evidence type="ECO:0000256" key="5">
    <source>
        <dbReference type="ARBA" id="ARBA00022840"/>
    </source>
</evidence>
<dbReference type="GO" id="GO:0004066">
    <property type="term" value="F:asparagine synthase (glutamine-hydrolyzing) activity"/>
    <property type="evidence" value="ECO:0007669"/>
    <property type="project" value="UniProtKB-EC"/>
</dbReference>
<dbReference type="InterPro" id="IPR029055">
    <property type="entry name" value="Ntn_hydrolases_N"/>
</dbReference>
<dbReference type="Proteomes" id="UP000184233">
    <property type="component" value="Unassembled WGS sequence"/>
</dbReference>
<evidence type="ECO:0000256" key="3">
    <source>
        <dbReference type="ARBA" id="ARBA00012737"/>
    </source>
</evidence>
<protein>
    <recommendedName>
        <fullName evidence="3">asparagine synthase (glutamine-hydrolyzing)</fullName>
        <ecNumber evidence="3">6.3.5.4</ecNumber>
    </recommendedName>
</protein>
<dbReference type="CDD" id="cd00712">
    <property type="entry name" value="AsnB"/>
    <property type="match status" value="1"/>
</dbReference>
<evidence type="ECO:0000256" key="2">
    <source>
        <dbReference type="ARBA" id="ARBA00005752"/>
    </source>
</evidence>
<comment type="pathway">
    <text evidence="1">Amino-acid biosynthesis; L-asparagine biosynthesis; L-asparagine from L-aspartate (L-Gln route): step 1/1.</text>
</comment>
<evidence type="ECO:0000259" key="10">
    <source>
        <dbReference type="PROSITE" id="PS51278"/>
    </source>
</evidence>
<dbReference type="InterPro" id="IPR014729">
    <property type="entry name" value="Rossmann-like_a/b/a_fold"/>
</dbReference>
<dbReference type="Gene3D" id="3.40.50.620">
    <property type="entry name" value="HUPs"/>
    <property type="match status" value="1"/>
</dbReference>
<dbReference type="NCBIfam" id="TIGR01536">
    <property type="entry name" value="asn_synth_AEB"/>
    <property type="match status" value="1"/>
</dbReference>
<dbReference type="Gene3D" id="3.60.20.10">
    <property type="entry name" value="Glutamine Phosphoribosylpyrophosphate, subunit 1, domain 1"/>
    <property type="match status" value="1"/>
</dbReference>
<dbReference type="PIRSF" id="PIRSF001589">
    <property type="entry name" value="Asn_synthetase_glu-h"/>
    <property type="match status" value="1"/>
</dbReference>
<comment type="caution">
    <text evidence="11">The sequence shown here is derived from an EMBL/GenBank/DDBJ whole genome shotgun (WGS) entry which is preliminary data.</text>
</comment>
<comment type="catalytic activity">
    <reaction evidence="7">
        <text>L-aspartate + L-glutamine + ATP + H2O = L-asparagine + L-glutamate + AMP + diphosphate + H(+)</text>
        <dbReference type="Rhea" id="RHEA:12228"/>
        <dbReference type="ChEBI" id="CHEBI:15377"/>
        <dbReference type="ChEBI" id="CHEBI:15378"/>
        <dbReference type="ChEBI" id="CHEBI:29985"/>
        <dbReference type="ChEBI" id="CHEBI:29991"/>
        <dbReference type="ChEBI" id="CHEBI:30616"/>
        <dbReference type="ChEBI" id="CHEBI:33019"/>
        <dbReference type="ChEBI" id="CHEBI:58048"/>
        <dbReference type="ChEBI" id="CHEBI:58359"/>
        <dbReference type="ChEBI" id="CHEBI:456215"/>
        <dbReference type="EC" id="6.3.5.4"/>
    </reaction>
</comment>